<dbReference type="Pfam" id="PF12174">
    <property type="entry name" value="RST"/>
    <property type="match status" value="1"/>
</dbReference>
<evidence type="ECO:0000256" key="1">
    <source>
        <dbReference type="ARBA" id="ARBA00004123"/>
    </source>
</evidence>
<evidence type="ECO:0000313" key="5">
    <source>
        <dbReference type="Proteomes" id="UP000265520"/>
    </source>
</evidence>
<dbReference type="GO" id="GO:0005634">
    <property type="term" value="C:nucleus"/>
    <property type="evidence" value="ECO:0007669"/>
    <property type="project" value="UniProtKB-SubCell"/>
</dbReference>
<dbReference type="AlphaFoldDB" id="A0A392RSY5"/>
<evidence type="ECO:0000313" key="4">
    <source>
        <dbReference type="EMBL" id="MCI39322.1"/>
    </source>
</evidence>
<reference evidence="4 5" key="1">
    <citation type="journal article" date="2018" name="Front. Plant Sci.">
        <title>Red Clover (Trifolium pratense) and Zigzag Clover (T. medium) - A Picture of Genomic Similarities and Differences.</title>
        <authorList>
            <person name="Dluhosova J."/>
            <person name="Istvanek J."/>
            <person name="Nedelnik J."/>
            <person name="Repkova J."/>
        </authorList>
    </citation>
    <scope>NUCLEOTIDE SEQUENCE [LARGE SCALE GENOMIC DNA]</scope>
    <source>
        <strain evidence="5">cv. 10/8</strain>
        <tissue evidence="4">Leaf</tissue>
    </source>
</reference>
<comment type="caution">
    <text evidence="4">The sequence shown here is derived from an EMBL/GenBank/DDBJ whole genome shotgun (WGS) entry which is preliminary data.</text>
</comment>
<keyword evidence="2" id="KW-0539">Nucleus</keyword>
<dbReference type="InterPro" id="IPR044964">
    <property type="entry name" value="RCD1/SRO1-5"/>
</dbReference>
<dbReference type="PANTHER" id="PTHR32263">
    <property type="entry name" value="INACTIVE POLY [ADP-RIBOSE] POLYMERASE SRO4-RELATED"/>
    <property type="match status" value="1"/>
</dbReference>
<feature type="non-terminal residue" evidence="4">
    <location>
        <position position="1"/>
    </location>
</feature>
<keyword evidence="5" id="KW-1185">Reference proteome</keyword>
<evidence type="ECO:0000256" key="2">
    <source>
        <dbReference type="ARBA" id="ARBA00023242"/>
    </source>
</evidence>
<protein>
    <submittedName>
        <fullName evidence="4">Putative inactive poly (ADP-ribose) polymerase SRO5-like</fullName>
    </submittedName>
</protein>
<feature type="domain" description="RST" evidence="3">
    <location>
        <begin position="30"/>
        <end position="69"/>
    </location>
</feature>
<proteinExistence type="predicted"/>
<dbReference type="EMBL" id="LXQA010266071">
    <property type="protein sequence ID" value="MCI39322.1"/>
    <property type="molecule type" value="Genomic_DNA"/>
</dbReference>
<accession>A0A392RSY5</accession>
<dbReference type="PROSITE" id="PS51879">
    <property type="entry name" value="RST"/>
    <property type="match status" value="1"/>
</dbReference>
<evidence type="ECO:0000259" key="3">
    <source>
        <dbReference type="PROSITE" id="PS51879"/>
    </source>
</evidence>
<sequence>NTHVLPEYVLSFKLASDKGHEKVGVEGQPMKPSSPWMPFPALISVLSKILPPSEIAFITKFHKEYRVST</sequence>
<comment type="subcellular location">
    <subcellularLocation>
        <location evidence="1">Nucleus</location>
    </subcellularLocation>
</comment>
<dbReference type="InterPro" id="IPR022003">
    <property type="entry name" value="RST"/>
</dbReference>
<dbReference type="Proteomes" id="UP000265520">
    <property type="component" value="Unassembled WGS sequence"/>
</dbReference>
<organism evidence="4 5">
    <name type="scientific">Trifolium medium</name>
    <dbReference type="NCBI Taxonomy" id="97028"/>
    <lineage>
        <taxon>Eukaryota</taxon>
        <taxon>Viridiplantae</taxon>
        <taxon>Streptophyta</taxon>
        <taxon>Embryophyta</taxon>
        <taxon>Tracheophyta</taxon>
        <taxon>Spermatophyta</taxon>
        <taxon>Magnoliopsida</taxon>
        <taxon>eudicotyledons</taxon>
        <taxon>Gunneridae</taxon>
        <taxon>Pentapetalae</taxon>
        <taxon>rosids</taxon>
        <taxon>fabids</taxon>
        <taxon>Fabales</taxon>
        <taxon>Fabaceae</taxon>
        <taxon>Papilionoideae</taxon>
        <taxon>50 kb inversion clade</taxon>
        <taxon>NPAAA clade</taxon>
        <taxon>Hologalegina</taxon>
        <taxon>IRL clade</taxon>
        <taxon>Trifolieae</taxon>
        <taxon>Trifolium</taxon>
    </lineage>
</organism>
<dbReference type="PANTHER" id="PTHR32263:SF12">
    <property type="entry name" value="INACTIVE POLY [ADP-RIBOSE] POLYMERASE SRO4-RELATED"/>
    <property type="match status" value="1"/>
</dbReference>
<name>A0A392RSY5_9FABA</name>